<dbReference type="RefSeq" id="WP_155110721.1">
    <property type="nucleotide sequence ID" value="NZ_WMIB01000001.1"/>
</dbReference>
<dbReference type="SUPFAM" id="SSF141371">
    <property type="entry name" value="PilZ domain-like"/>
    <property type="match status" value="1"/>
</dbReference>
<dbReference type="Pfam" id="PF07238">
    <property type="entry name" value="PilZ"/>
    <property type="match status" value="1"/>
</dbReference>
<organism evidence="3 4">
    <name type="scientific">Metabacillus mangrovi</name>
    <dbReference type="NCBI Taxonomy" id="1491830"/>
    <lineage>
        <taxon>Bacteria</taxon>
        <taxon>Bacillati</taxon>
        <taxon>Bacillota</taxon>
        <taxon>Bacilli</taxon>
        <taxon>Bacillales</taxon>
        <taxon>Bacillaceae</taxon>
        <taxon>Metabacillus</taxon>
    </lineage>
</organism>
<comment type="caution">
    <text evidence="3">The sequence shown here is derived from an EMBL/GenBank/DDBJ whole genome shotgun (WGS) entry which is preliminary data.</text>
</comment>
<name>A0A7X2S2U9_9BACI</name>
<dbReference type="EMBL" id="WMIB01000001">
    <property type="protein sequence ID" value="MTH52196.1"/>
    <property type="molecule type" value="Genomic_DNA"/>
</dbReference>
<dbReference type="InterPro" id="IPR009926">
    <property type="entry name" value="T3SS_YcgR_PilZN"/>
</dbReference>
<dbReference type="InterPro" id="IPR009875">
    <property type="entry name" value="PilZ_domain"/>
</dbReference>
<reference evidence="3 4" key="1">
    <citation type="journal article" date="2017" name="Int. J. Syst. Evol. Microbiol.">
        <title>Bacillus mangrovi sp. nov., isolated from a sediment sample from a mangrove forest.</title>
        <authorList>
            <person name="Gupta V."/>
            <person name="Singh P.K."/>
            <person name="Korpole S."/>
            <person name="Tanuku N.R.S."/>
            <person name="Pinnaka A.K."/>
        </authorList>
    </citation>
    <scope>NUCLEOTIDE SEQUENCE [LARGE SCALE GENOMIC DNA]</scope>
    <source>
        <strain evidence="3 4">KCTC 33872</strain>
    </source>
</reference>
<feature type="domain" description="PilZ" evidence="1">
    <location>
        <begin position="97"/>
        <end position="205"/>
    </location>
</feature>
<dbReference type="GO" id="GO:0035438">
    <property type="term" value="F:cyclic-di-GMP binding"/>
    <property type="evidence" value="ECO:0007669"/>
    <property type="project" value="InterPro"/>
</dbReference>
<dbReference type="Pfam" id="PF12945">
    <property type="entry name" value="PilZNR"/>
    <property type="match status" value="1"/>
</dbReference>
<evidence type="ECO:0000259" key="1">
    <source>
        <dbReference type="Pfam" id="PF07238"/>
    </source>
</evidence>
<evidence type="ECO:0000313" key="3">
    <source>
        <dbReference type="EMBL" id="MTH52196.1"/>
    </source>
</evidence>
<dbReference type="AlphaFoldDB" id="A0A7X2S2U9"/>
<dbReference type="Gene3D" id="2.40.10.220">
    <property type="entry name" value="predicted glycosyltransferase like domains"/>
    <property type="match status" value="1"/>
</dbReference>
<accession>A0A7X2S2U9</accession>
<dbReference type="Proteomes" id="UP000434639">
    <property type="component" value="Unassembled WGS sequence"/>
</dbReference>
<keyword evidence="4" id="KW-1185">Reference proteome</keyword>
<sequence length="219" mass="24362">MLIIGSTLTLEPLNQPGEQYKCRIVSIDDDTFSIDYPLNEKTGKTAFFTDGMLLSCLASGADQNPYRFDTAVMGRKKENIPVILLKKPMERDIVKIQRRQYVRIETDVNVAVHSPGGSFEPFVSVTSDISAGGAGIVLPYGLTIPEGEKLLVWMALPMQDSAIQYVTVESELIRILEDSSGVRKATIKFTDAAETAQQKIVRFCFDQQILNRKKEVPAE</sequence>
<gene>
    <name evidence="3" type="ORF">GKZ89_02170</name>
</gene>
<evidence type="ECO:0000313" key="4">
    <source>
        <dbReference type="Proteomes" id="UP000434639"/>
    </source>
</evidence>
<evidence type="ECO:0000259" key="2">
    <source>
        <dbReference type="Pfam" id="PF12945"/>
    </source>
</evidence>
<feature type="domain" description="Type III secretion system flagellar brake protein YcgR PilZN" evidence="2">
    <location>
        <begin position="4"/>
        <end position="88"/>
    </location>
</feature>
<proteinExistence type="predicted"/>
<protein>
    <submittedName>
        <fullName evidence="3">Pilus assembly protein PilZ</fullName>
    </submittedName>
</protein>
<dbReference type="OrthoDB" id="1951449at2"/>